<reference evidence="2" key="1">
    <citation type="submission" date="2020-08" db="EMBL/GenBank/DDBJ databases">
        <authorList>
            <person name="Uke A."/>
            <person name="Chhe C."/>
            <person name="Baramee S."/>
            <person name="Kosugi A."/>
        </authorList>
    </citation>
    <scope>NUCLEOTIDE SEQUENCE</scope>
    <source>
        <strain evidence="2">DA-C8</strain>
    </source>
</reference>
<dbReference type="Proteomes" id="UP000654993">
    <property type="component" value="Unassembled WGS sequence"/>
</dbReference>
<feature type="domain" description="Cupin type-2" evidence="1">
    <location>
        <begin position="83"/>
        <end position="158"/>
    </location>
</feature>
<dbReference type="InterPro" id="IPR014710">
    <property type="entry name" value="RmlC-like_jellyroll"/>
</dbReference>
<sequence>MYHYSYGHYQWRHPAHGARQYWTQVPQQGPWQGQSYIRQEAQSTDLRRDYGPNPYVVDIEEAAERNNYFRSALWTGNHLQVTLMSIPVRQDIGIERHTNVDQFLRIENGVGLVQMGSSPERLDFQRRVEDGDAIMIPAGTWHNVINVGDKPLKLYSIYAPPEHPHGTVHRTKEEAMAAEQAMQRMTAR</sequence>
<dbReference type="Pfam" id="PF07883">
    <property type="entry name" value="Cupin_2"/>
    <property type="match status" value="1"/>
</dbReference>
<dbReference type="EMBL" id="BMAQ01000003">
    <property type="protein sequence ID" value="GFR37196.1"/>
    <property type="molecule type" value="Genomic_DNA"/>
</dbReference>
<dbReference type="PANTHER" id="PTHR43346:SF1">
    <property type="entry name" value="QUERCETIN 2,3-DIOXYGENASE-RELATED"/>
    <property type="match status" value="1"/>
</dbReference>
<comment type="caution">
    <text evidence="2">The sequence shown here is derived from an EMBL/GenBank/DDBJ whole genome shotgun (WGS) entry which is preliminary data.</text>
</comment>
<dbReference type="PANTHER" id="PTHR43346">
    <property type="entry name" value="LIGAND BINDING DOMAIN PROTEIN, PUTATIVE (AFU_ORTHOLOGUE AFUA_6G14370)-RELATED"/>
    <property type="match status" value="1"/>
</dbReference>
<dbReference type="AlphaFoldDB" id="A0A916QAI7"/>
<dbReference type="InterPro" id="IPR052538">
    <property type="entry name" value="Flavonoid_dioxygenase-like"/>
</dbReference>
<dbReference type="InterPro" id="IPR011051">
    <property type="entry name" value="RmlC_Cupin_sf"/>
</dbReference>
<organism evidence="2 3">
    <name type="scientific">Insulibacter thermoxylanivorax</name>
    <dbReference type="NCBI Taxonomy" id="2749268"/>
    <lineage>
        <taxon>Bacteria</taxon>
        <taxon>Bacillati</taxon>
        <taxon>Bacillota</taxon>
        <taxon>Bacilli</taxon>
        <taxon>Bacillales</taxon>
        <taxon>Paenibacillaceae</taxon>
        <taxon>Insulibacter</taxon>
    </lineage>
</organism>
<keyword evidence="3" id="KW-1185">Reference proteome</keyword>
<dbReference type="CDD" id="cd02223">
    <property type="entry name" value="cupin_Bh2720-like"/>
    <property type="match status" value="1"/>
</dbReference>
<name>A0A916QAI7_9BACL</name>
<evidence type="ECO:0000313" key="2">
    <source>
        <dbReference type="EMBL" id="GFR37196.1"/>
    </source>
</evidence>
<dbReference type="SUPFAM" id="SSF51182">
    <property type="entry name" value="RmlC-like cupins"/>
    <property type="match status" value="1"/>
</dbReference>
<dbReference type="InterPro" id="IPR013096">
    <property type="entry name" value="Cupin_2"/>
</dbReference>
<reference evidence="2" key="2">
    <citation type="journal article" date="2021" name="Data Brief">
        <title>Draft genome sequence data of the facultative, thermophilic, xylanolytic bacterium Paenibacillus sp. strain DA-C8.</title>
        <authorList>
            <person name="Chhe C."/>
            <person name="Uke A."/>
            <person name="Baramee S."/>
            <person name="Ungkulpasvich U."/>
            <person name="Tachaapaikoon C."/>
            <person name="Pason P."/>
            <person name="Waeonukul R."/>
            <person name="Ratanakhanokchai K."/>
            <person name="Kosugi A."/>
        </authorList>
    </citation>
    <scope>NUCLEOTIDE SEQUENCE</scope>
    <source>
        <strain evidence="2">DA-C8</strain>
    </source>
</reference>
<gene>
    <name evidence="2" type="ORF">PRECH8_04920</name>
</gene>
<accession>A0A916QAI7</accession>
<proteinExistence type="predicted"/>
<evidence type="ECO:0000313" key="3">
    <source>
        <dbReference type="Proteomes" id="UP000654993"/>
    </source>
</evidence>
<evidence type="ECO:0000259" key="1">
    <source>
        <dbReference type="Pfam" id="PF07883"/>
    </source>
</evidence>
<protein>
    <recommendedName>
        <fullName evidence="1">Cupin type-2 domain-containing protein</fullName>
    </recommendedName>
</protein>
<dbReference type="Gene3D" id="2.60.120.10">
    <property type="entry name" value="Jelly Rolls"/>
    <property type="match status" value="1"/>
</dbReference>